<name>A0ACC1Y771_MELAZ</name>
<keyword evidence="2" id="KW-1185">Reference proteome</keyword>
<evidence type="ECO:0000313" key="1">
    <source>
        <dbReference type="EMBL" id="KAJ4718997.1"/>
    </source>
</evidence>
<protein>
    <submittedName>
        <fullName evidence="1">GDSL esterase/lipase</fullName>
    </submittedName>
</protein>
<dbReference type="Proteomes" id="UP001164539">
    <property type="component" value="Chromosome 5"/>
</dbReference>
<dbReference type="EMBL" id="CM051398">
    <property type="protein sequence ID" value="KAJ4718997.1"/>
    <property type="molecule type" value="Genomic_DNA"/>
</dbReference>
<comment type="caution">
    <text evidence="1">The sequence shown here is derived from an EMBL/GenBank/DDBJ whole genome shotgun (WGS) entry which is preliminary data.</text>
</comment>
<sequence length="360" mass="39642">MWCLAVVVLILRLLATWINGIEVEQVPCYFIFGDSLFDNGNNNDLPTKAKANFPPYGIDFPGGQTGRFSNGRNMGDVIAELLGFENHIPPFASARSEDILKGVNYASGGAGIKDETARINLGYVISMNKQLQNHRVTTSRIESKFKNRETAKKYLKKCIYTVGMGNNDYINNYFLPQFYPTSSLFTPEQYATLLLRQYSRQLKTLYNLGARKIALFGLGLIGCTPGSIAMYGASNGSVCVDFINIAVQIFNTKLVLLVDELNKKLQDANFIYVNIFGISSTPAPGITVDSPCCEVGNLTESNGALTCTPFGTTCPNRAEFIFWDATHPTEVANVALAGRSYIAKVPSDTYPIDIRRLAQL</sequence>
<reference evidence="1 2" key="1">
    <citation type="journal article" date="2023" name="Science">
        <title>Complex scaffold remodeling in plant triterpene biosynthesis.</title>
        <authorList>
            <person name="De La Pena R."/>
            <person name="Hodgson H."/>
            <person name="Liu J.C."/>
            <person name="Stephenson M.J."/>
            <person name="Martin A.C."/>
            <person name="Owen C."/>
            <person name="Harkess A."/>
            <person name="Leebens-Mack J."/>
            <person name="Jimenez L.E."/>
            <person name="Osbourn A."/>
            <person name="Sattely E.S."/>
        </authorList>
    </citation>
    <scope>NUCLEOTIDE SEQUENCE [LARGE SCALE GENOMIC DNA]</scope>
    <source>
        <strain evidence="2">cv. JPN11</strain>
        <tissue evidence="1">Leaf</tissue>
    </source>
</reference>
<evidence type="ECO:0000313" key="2">
    <source>
        <dbReference type="Proteomes" id="UP001164539"/>
    </source>
</evidence>
<proteinExistence type="predicted"/>
<accession>A0ACC1Y771</accession>
<organism evidence="1 2">
    <name type="scientific">Melia azedarach</name>
    <name type="common">Chinaberry tree</name>
    <dbReference type="NCBI Taxonomy" id="155640"/>
    <lineage>
        <taxon>Eukaryota</taxon>
        <taxon>Viridiplantae</taxon>
        <taxon>Streptophyta</taxon>
        <taxon>Embryophyta</taxon>
        <taxon>Tracheophyta</taxon>
        <taxon>Spermatophyta</taxon>
        <taxon>Magnoliopsida</taxon>
        <taxon>eudicotyledons</taxon>
        <taxon>Gunneridae</taxon>
        <taxon>Pentapetalae</taxon>
        <taxon>rosids</taxon>
        <taxon>malvids</taxon>
        <taxon>Sapindales</taxon>
        <taxon>Meliaceae</taxon>
        <taxon>Melia</taxon>
    </lineage>
</organism>
<gene>
    <name evidence="1" type="ORF">OWV82_010618</name>
</gene>